<evidence type="ECO:0000256" key="5">
    <source>
        <dbReference type="SAM" id="Phobius"/>
    </source>
</evidence>
<dbReference type="Proteomes" id="UP000434582">
    <property type="component" value="Unassembled WGS sequence"/>
</dbReference>
<keyword evidence="5" id="KW-0472">Membrane</keyword>
<dbReference type="RefSeq" id="WP_153346444.1">
    <property type="nucleotide sequence ID" value="NZ_WIVE01000079.1"/>
</dbReference>
<dbReference type="GO" id="GO:0016020">
    <property type="term" value="C:membrane"/>
    <property type="evidence" value="ECO:0007669"/>
    <property type="project" value="InterPro"/>
</dbReference>
<reference evidence="8 9" key="1">
    <citation type="submission" date="2019-10" db="EMBL/GenBank/DDBJ databases">
        <title>Draft whole-genome sequence of the purple nonsulfur photosynthetic bacterium Roseospira navarrensis DSM 15114.</title>
        <authorList>
            <person name="Kyndt J.A."/>
            <person name="Meyer T.E."/>
        </authorList>
    </citation>
    <scope>NUCLEOTIDE SEQUENCE [LARGE SCALE GENOMIC DNA]</scope>
    <source>
        <strain evidence="8 9">DSM 15114</strain>
    </source>
</reference>
<feature type="transmembrane region" description="Helical" evidence="5">
    <location>
        <begin position="55"/>
        <end position="79"/>
    </location>
</feature>
<dbReference type="PANTHER" id="PTHR32089">
    <property type="entry name" value="METHYL-ACCEPTING CHEMOTAXIS PROTEIN MCPB"/>
    <property type="match status" value="1"/>
</dbReference>
<evidence type="ECO:0000259" key="6">
    <source>
        <dbReference type="PROSITE" id="PS50111"/>
    </source>
</evidence>
<sequence>MLKVVLSSAVSLMFTAEADYQKIIDILDAREAAIKTAAMDQGTESIARTDSSLTWLGGIAIGGLILMGLITLWVVVLVARPIRGMTQSMTELAGGNTAITIPALGRKDEVGGMATALVTFKENAEKVEQLAREQEETRRKAEDERRQQTLAMADTLERDVQTIVTDVRAAAQGMRTIAETMARTADETNQRSTTVAASSLEASHSVEAVSEAAVRLATANQAISQRVEDSADVAQQAVDQAKTTDETVQGLSAASEKIGDVVALINSIASQTNLLALNATIQAARAGDAGKGFAVVASEVKSLAGQTARATEEIGAEIASIKAVTGQAVEEIRSISEIIARISEHLTGIVGAVQDQVAATEEISSGGEQAANGTREVSRDIDDVKVAAGRTGDASREVEETATRLVSEFDRLTGTVTDLIARMRAA</sequence>
<dbReference type="Gene3D" id="1.10.8.500">
    <property type="entry name" value="HAMP domain in histidine kinase"/>
    <property type="match status" value="1"/>
</dbReference>
<feature type="domain" description="HAMP" evidence="7">
    <location>
        <begin position="76"/>
        <end position="129"/>
    </location>
</feature>
<comment type="similarity">
    <text evidence="2">Belongs to the methyl-accepting chemotaxis (MCP) protein family.</text>
</comment>
<dbReference type="SUPFAM" id="SSF58104">
    <property type="entry name" value="Methyl-accepting chemotaxis protein (MCP) signaling domain"/>
    <property type="match status" value="1"/>
</dbReference>
<organism evidence="8 9">
    <name type="scientific">Roseospira navarrensis</name>
    <dbReference type="NCBI Taxonomy" id="140058"/>
    <lineage>
        <taxon>Bacteria</taxon>
        <taxon>Pseudomonadati</taxon>
        <taxon>Pseudomonadota</taxon>
        <taxon>Alphaproteobacteria</taxon>
        <taxon>Rhodospirillales</taxon>
        <taxon>Rhodospirillaceae</taxon>
        <taxon>Roseospira</taxon>
    </lineage>
</organism>
<proteinExistence type="inferred from homology"/>
<dbReference type="Gene3D" id="1.10.287.950">
    <property type="entry name" value="Methyl-accepting chemotaxis protein"/>
    <property type="match status" value="1"/>
</dbReference>
<keyword evidence="4" id="KW-0175">Coiled coil</keyword>
<evidence type="ECO:0000313" key="9">
    <source>
        <dbReference type="Proteomes" id="UP000434582"/>
    </source>
</evidence>
<feature type="domain" description="Methyl-accepting transducer" evidence="6">
    <location>
        <begin position="170"/>
        <end position="399"/>
    </location>
</feature>
<keyword evidence="5" id="KW-1133">Transmembrane helix</keyword>
<keyword evidence="1 3" id="KW-0807">Transducer</keyword>
<dbReference type="GO" id="GO:0007165">
    <property type="term" value="P:signal transduction"/>
    <property type="evidence" value="ECO:0007669"/>
    <property type="project" value="UniProtKB-KW"/>
</dbReference>
<dbReference type="Pfam" id="PF00672">
    <property type="entry name" value="HAMP"/>
    <property type="match status" value="1"/>
</dbReference>
<name>A0A7X2D4R9_9PROT</name>
<evidence type="ECO:0000256" key="2">
    <source>
        <dbReference type="ARBA" id="ARBA00029447"/>
    </source>
</evidence>
<gene>
    <name evidence="8" type="ORF">GHC57_16985</name>
</gene>
<evidence type="ECO:0000313" key="8">
    <source>
        <dbReference type="EMBL" id="MQX38213.1"/>
    </source>
</evidence>
<evidence type="ECO:0000256" key="1">
    <source>
        <dbReference type="ARBA" id="ARBA00023224"/>
    </source>
</evidence>
<dbReference type="PROSITE" id="PS50111">
    <property type="entry name" value="CHEMOTAXIS_TRANSDUC_2"/>
    <property type="match status" value="1"/>
</dbReference>
<evidence type="ECO:0000256" key="3">
    <source>
        <dbReference type="PROSITE-ProRule" id="PRU00284"/>
    </source>
</evidence>
<dbReference type="PANTHER" id="PTHR32089:SF112">
    <property type="entry name" value="LYSOZYME-LIKE PROTEIN-RELATED"/>
    <property type="match status" value="1"/>
</dbReference>
<accession>A0A7X2D4R9</accession>
<evidence type="ECO:0000256" key="4">
    <source>
        <dbReference type="SAM" id="Coils"/>
    </source>
</evidence>
<dbReference type="InterPro" id="IPR003660">
    <property type="entry name" value="HAMP_dom"/>
</dbReference>
<dbReference type="AlphaFoldDB" id="A0A7X2D4R9"/>
<evidence type="ECO:0000259" key="7">
    <source>
        <dbReference type="PROSITE" id="PS50885"/>
    </source>
</evidence>
<keyword evidence="9" id="KW-1185">Reference proteome</keyword>
<dbReference type="OrthoDB" id="7293398at2"/>
<dbReference type="SMART" id="SM00304">
    <property type="entry name" value="HAMP"/>
    <property type="match status" value="1"/>
</dbReference>
<dbReference type="SMART" id="SM00283">
    <property type="entry name" value="MA"/>
    <property type="match status" value="1"/>
</dbReference>
<dbReference type="PROSITE" id="PS50885">
    <property type="entry name" value="HAMP"/>
    <property type="match status" value="1"/>
</dbReference>
<dbReference type="Pfam" id="PF00015">
    <property type="entry name" value="MCPsignal"/>
    <property type="match status" value="1"/>
</dbReference>
<protein>
    <submittedName>
        <fullName evidence="8">HAMP domain-containing protein</fullName>
    </submittedName>
</protein>
<keyword evidence="5" id="KW-0812">Transmembrane</keyword>
<dbReference type="InterPro" id="IPR004089">
    <property type="entry name" value="MCPsignal_dom"/>
</dbReference>
<dbReference type="EMBL" id="WIVE01000079">
    <property type="protein sequence ID" value="MQX38213.1"/>
    <property type="molecule type" value="Genomic_DNA"/>
</dbReference>
<feature type="coiled-coil region" evidence="4">
    <location>
        <begin position="117"/>
        <end position="151"/>
    </location>
</feature>
<comment type="caution">
    <text evidence="8">The sequence shown here is derived from an EMBL/GenBank/DDBJ whole genome shotgun (WGS) entry which is preliminary data.</text>
</comment>